<feature type="compositionally biased region" description="Acidic residues" evidence="1">
    <location>
        <begin position="221"/>
        <end position="235"/>
    </location>
</feature>
<feature type="compositionally biased region" description="Basic and acidic residues" evidence="1">
    <location>
        <begin position="289"/>
        <end position="299"/>
    </location>
</feature>
<accession>A0A2G8L5T8</accession>
<feature type="compositionally biased region" description="Low complexity" evidence="1">
    <location>
        <begin position="203"/>
        <end position="215"/>
    </location>
</feature>
<feature type="compositionally biased region" description="Low complexity" evidence="1">
    <location>
        <begin position="144"/>
        <end position="159"/>
    </location>
</feature>
<proteinExistence type="predicted"/>
<feature type="region of interest" description="Disordered" evidence="1">
    <location>
        <begin position="116"/>
        <end position="300"/>
    </location>
</feature>
<evidence type="ECO:0000313" key="2">
    <source>
        <dbReference type="EMBL" id="PIK55608.1"/>
    </source>
</evidence>
<dbReference type="STRING" id="307972.A0A2G8L5T8"/>
<dbReference type="Proteomes" id="UP000230750">
    <property type="component" value="Unassembled WGS sequence"/>
</dbReference>
<feature type="compositionally biased region" description="Acidic residues" evidence="1">
    <location>
        <begin position="165"/>
        <end position="179"/>
    </location>
</feature>
<dbReference type="InterPro" id="IPR036058">
    <property type="entry name" value="Kazal_dom_sf"/>
</dbReference>
<comment type="caution">
    <text evidence="2">The sequence shown here is derived from an EMBL/GenBank/DDBJ whole genome shotgun (WGS) entry which is preliminary data.</text>
</comment>
<reference evidence="2 3" key="1">
    <citation type="journal article" date="2017" name="PLoS Biol.">
        <title>The sea cucumber genome provides insights into morphological evolution and visceral regeneration.</title>
        <authorList>
            <person name="Zhang X."/>
            <person name="Sun L."/>
            <person name="Yuan J."/>
            <person name="Sun Y."/>
            <person name="Gao Y."/>
            <person name="Zhang L."/>
            <person name="Li S."/>
            <person name="Dai H."/>
            <person name="Hamel J.F."/>
            <person name="Liu C."/>
            <person name="Yu Y."/>
            <person name="Liu S."/>
            <person name="Lin W."/>
            <person name="Guo K."/>
            <person name="Jin S."/>
            <person name="Xu P."/>
            <person name="Storey K.B."/>
            <person name="Huan P."/>
            <person name="Zhang T."/>
            <person name="Zhou Y."/>
            <person name="Zhang J."/>
            <person name="Lin C."/>
            <person name="Li X."/>
            <person name="Xing L."/>
            <person name="Huo D."/>
            <person name="Sun M."/>
            <person name="Wang L."/>
            <person name="Mercier A."/>
            <person name="Li F."/>
            <person name="Yang H."/>
            <person name="Xiang J."/>
        </authorList>
    </citation>
    <scope>NUCLEOTIDE SEQUENCE [LARGE SCALE GENOMIC DNA]</scope>
    <source>
        <strain evidence="2">Shaxun</strain>
        <tissue evidence="2">Muscle</tissue>
    </source>
</reference>
<feature type="compositionally biased region" description="Low complexity" evidence="1">
    <location>
        <begin position="124"/>
        <end position="137"/>
    </location>
</feature>
<sequence>MIGAKRTRKFWLKMPPTSLEMALPRPSEDSESLKKDFERFLEDTNQRTSLNDVTDRCSSIRRRCVESGQLFKRNVVCASNMKRYMNLCHLQIRSCDLLEQSGDELQQKRCLWIEVPDDGDNGDDSSGTNSKGTSSTSTDEDSDVTGSNSKSKSDGSNSKMRTNDEDSIDGESEDGDSGDDSSGTNSKGTNSKSKDEDSDVTGSNSKSKSDSSGSKMRTNDEDSIDGESEDGDNGDDSSGRNSKGTNSKSKDEDSDVTGSNSKSKSDSSGSKMRTSDEDQGVTSGNEYVTKIDGKSEGGDKFQQVKITLYTAHDVGLTLNKQVKARENFQQME</sequence>
<evidence type="ECO:0000313" key="3">
    <source>
        <dbReference type="Proteomes" id="UP000230750"/>
    </source>
</evidence>
<dbReference type="SUPFAM" id="SSF100895">
    <property type="entry name" value="Kazal-type serine protease inhibitors"/>
    <property type="match status" value="1"/>
</dbReference>
<gene>
    <name evidence="2" type="ORF">BSL78_07460</name>
</gene>
<evidence type="ECO:0000256" key="1">
    <source>
        <dbReference type="SAM" id="MobiDB-lite"/>
    </source>
</evidence>
<organism evidence="2 3">
    <name type="scientific">Stichopus japonicus</name>
    <name type="common">Sea cucumber</name>
    <dbReference type="NCBI Taxonomy" id="307972"/>
    <lineage>
        <taxon>Eukaryota</taxon>
        <taxon>Metazoa</taxon>
        <taxon>Echinodermata</taxon>
        <taxon>Eleutherozoa</taxon>
        <taxon>Echinozoa</taxon>
        <taxon>Holothuroidea</taxon>
        <taxon>Aspidochirotacea</taxon>
        <taxon>Aspidochirotida</taxon>
        <taxon>Stichopodidae</taxon>
        <taxon>Apostichopus</taxon>
    </lineage>
</organism>
<protein>
    <submittedName>
        <fullName evidence="2">Uncharacterized protein</fullName>
    </submittedName>
</protein>
<dbReference type="AlphaFoldDB" id="A0A2G8L5T8"/>
<dbReference type="EMBL" id="MRZV01000208">
    <property type="protein sequence ID" value="PIK55608.1"/>
    <property type="molecule type" value="Genomic_DNA"/>
</dbReference>
<feature type="compositionally biased region" description="Low complexity" evidence="1">
    <location>
        <begin position="259"/>
        <end position="271"/>
    </location>
</feature>
<keyword evidence="3" id="KW-1185">Reference proteome</keyword>
<name>A0A2G8L5T8_STIJA</name>